<dbReference type="EMBL" id="PDCK01000044">
    <property type="protein sequence ID" value="PRQ27027.1"/>
    <property type="molecule type" value="Genomic_DNA"/>
</dbReference>
<keyword evidence="1" id="KW-0472">Membrane</keyword>
<keyword evidence="3" id="KW-1185">Reference proteome</keyword>
<dbReference type="Gramene" id="PRQ27027">
    <property type="protein sequence ID" value="PRQ27027"/>
    <property type="gene ID" value="RchiOBHm_Chr6g0300951"/>
</dbReference>
<sequence>MRGSACFNLLALPFSAPLWPLTLSWVLSVTCSKIDCFGGLVNLFSVPFLLVTTSSTLRGISLLFTLLVFAFCKGAT</sequence>
<comment type="caution">
    <text evidence="2">The sequence shown here is derived from an EMBL/GenBank/DDBJ whole genome shotgun (WGS) entry which is preliminary data.</text>
</comment>
<dbReference type="Proteomes" id="UP000238479">
    <property type="component" value="Chromosome 6"/>
</dbReference>
<keyword evidence="1" id="KW-0812">Transmembrane</keyword>
<reference evidence="2 3" key="1">
    <citation type="journal article" date="2018" name="Nat. Genet.">
        <title>The Rosa genome provides new insights in the design of modern roses.</title>
        <authorList>
            <person name="Bendahmane M."/>
        </authorList>
    </citation>
    <scope>NUCLEOTIDE SEQUENCE [LARGE SCALE GENOMIC DNA]</scope>
    <source>
        <strain evidence="3">cv. Old Blush</strain>
    </source>
</reference>
<evidence type="ECO:0000256" key="1">
    <source>
        <dbReference type="SAM" id="Phobius"/>
    </source>
</evidence>
<keyword evidence="1" id="KW-1133">Transmembrane helix</keyword>
<organism evidence="2 3">
    <name type="scientific">Rosa chinensis</name>
    <name type="common">China rose</name>
    <dbReference type="NCBI Taxonomy" id="74649"/>
    <lineage>
        <taxon>Eukaryota</taxon>
        <taxon>Viridiplantae</taxon>
        <taxon>Streptophyta</taxon>
        <taxon>Embryophyta</taxon>
        <taxon>Tracheophyta</taxon>
        <taxon>Spermatophyta</taxon>
        <taxon>Magnoliopsida</taxon>
        <taxon>eudicotyledons</taxon>
        <taxon>Gunneridae</taxon>
        <taxon>Pentapetalae</taxon>
        <taxon>rosids</taxon>
        <taxon>fabids</taxon>
        <taxon>Rosales</taxon>
        <taxon>Rosaceae</taxon>
        <taxon>Rosoideae</taxon>
        <taxon>Rosoideae incertae sedis</taxon>
        <taxon>Rosa</taxon>
    </lineage>
</organism>
<gene>
    <name evidence="2" type="ORF">RchiOBHm_Chr6g0300951</name>
</gene>
<evidence type="ECO:0000313" key="2">
    <source>
        <dbReference type="EMBL" id="PRQ27027.1"/>
    </source>
</evidence>
<feature type="transmembrane region" description="Helical" evidence="1">
    <location>
        <begin position="48"/>
        <end position="72"/>
    </location>
</feature>
<protein>
    <submittedName>
        <fullName evidence="2">Uncharacterized protein</fullName>
    </submittedName>
</protein>
<accession>A0A2P6PYK8</accession>
<evidence type="ECO:0000313" key="3">
    <source>
        <dbReference type="Proteomes" id="UP000238479"/>
    </source>
</evidence>
<name>A0A2P6PYK8_ROSCH</name>
<dbReference type="AlphaFoldDB" id="A0A2P6PYK8"/>
<proteinExistence type="predicted"/>